<evidence type="ECO:0000256" key="2">
    <source>
        <dbReference type="ARBA" id="ARBA00004864"/>
    </source>
</evidence>
<dbReference type="GO" id="GO:0016853">
    <property type="term" value="F:isomerase activity"/>
    <property type="evidence" value="ECO:0007669"/>
    <property type="project" value="UniProtKB-KW"/>
</dbReference>
<reference evidence="16 17" key="1">
    <citation type="submission" date="2016-07" db="EMBL/GenBank/DDBJ databases">
        <title>Pervasive Adenine N6-methylation of Active Genes in Fungi.</title>
        <authorList>
            <consortium name="DOE Joint Genome Institute"/>
            <person name="Mondo S.J."/>
            <person name="Dannebaum R.O."/>
            <person name="Kuo R.C."/>
            <person name="Labutti K."/>
            <person name="Haridas S."/>
            <person name="Kuo A."/>
            <person name="Salamov A."/>
            <person name="Ahrendt S.R."/>
            <person name="Lipzen A."/>
            <person name="Sullivan W."/>
            <person name="Andreopoulos W.B."/>
            <person name="Clum A."/>
            <person name="Lindquist E."/>
            <person name="Daum C."/>
            <person name="Ramamoorthy G.K."/>
            <person name="Gryganskyi A."/>
            <person name="Culley D."/>
            <person name="Magnuson J.K."/>
            <person name="James T.Y."/>
            <person name="O'Malley M.A."/>
            <person name="Stajich J.E."/>
            <person name="Spatafora J.W."/>
            <person name="Visel A."/>
            <person name="Grigoriev I.V."/>
        </authorList>
    </citation>
    <scope>NUCLEOTIDE SEQUENCE [LARGE SCALE GENOMIC DNA]</scope>
    <source>
        <strain evidence="16 17">CBS 931.73</strain>
    </source>
</reference>
<dbReference type="SUPFAM" id="SSF48179">
    <property type="entry name" value="6-phosphogluconate dehydrogenase C-terminal domain-like"/>
    <property type="match status" value="2"/>
</dbReference>
<feature type="binding site" evidence="12">
    <location>
        <position position="260"/>
    </location>
    <ligand>
        <name>Mg(2+)</name>
        <dbReference type="ChEBI" id="CHEBI:18420"/>
        <label>1</label>
    </ligand>
</feature>
<dbReference type="Pfam" id="PF01450">
    <property type="entry name" value="KARI_C"/>
    <property type="match status" value="1"/>
</dbReference>
<dbReference type="InParanoid" id="A0A1Y1VSB3"/>
<dbReference type="PANTHER" id="PTHR21371">
    <property type="entry name" value="KETOL-ACID REDUCTOISOMERASE, MITOCHONDRIAL"/>
    <property type="match status" value="1"/>
</dbReference>
<dbReference type="InterPro" id="IPR013116">
    <property type="entry name" value="KARI_N"/>
</dbReference>
<dbReference type="PANTHER" id="PTHR21371:SF1">
    <property type="entry name" value="KETOL-ACID REDUCTOISOMERASE, MITOCHONDRIAL"/>
    <property type="match status" value="1"/>
</dbReference>
<dbReference type="GO" id="GO:0046872">
    <property type="term" value="F:metal ion binding"/>
    <property type="evidence" value="ECO:0007669"/>
    <property type="project" value="UniProtKB-UniRule"/>
</dbReference>
<evidence type="ECO:0000256" key="12">
    <source>
        <dbReference type="PROSITE-ProRule" id="PRU01198"/>
    </source>
</evidence>
<keyword evidence="17" id="KW-1185">Reference proteome</keyword>
<dbReference type="EMBL" id="MCFE01001229">
    <property type="protein sequence ID" value="ORX64181.1"/>
    <property type="molecule type" value="Genomic_DNA"/>
</dbReference>
<dbReference type="InterPro" id="IPR036291">
    <property type="entry name" value="NAD(P)-bd_dom_sf"/>
</dbReference>
<evidence type="ECO:0000256" key="13">
    <source>
        <dbReference type="SAM" id="MobiDB-lite"/>
    </source>
</evidence>
<proteinExistence type="inferred from homology"/>
<protein>
    <recommendedName>
        <fullName evidence="11">Acetohydroxy-acid reductoisomerase</fullName>
    </recommendedName>
    <alternativeName>
        <fullName evidence="10">Alpha-keto-beta-hydroxylacyl reductoisomerase</fullName>
    </alternativeName>
</protein>
<evidence type="ECO:0000256" key="7">
    <source>
        <dbReference type="ARBA" id="ARBA00022842"/>
    </source>
</evidence>
<dbReference type="OrthoDB" id="10255643at2759"/>
<evidence type="ECO:0000256" key="10">
    <source>
        <dbReference type="ARBA" id="ARBA00030209"/>
    </source>
</evidence>
<keyword evidence="7 12" id="KW-0460">Magnesium</keyword>
<comment type="cofactor">
    <cofactor evidence="1">
        <name>Mg(2+)</name>
        <dbReference type="ChEBI" id="CHEBI:18420"/>
    </cofactor>
</comment>
<comment type="caution">
    <text evidence="16">The sequence shown here is derived from an EMBL/GenBank/DDBJ whole genome shotgun (WGS) entry which is preliminary data.</text>
</comment>
<keyword evidence="9 12" id="KW-0100">Branched-chain amino acid biosynthesis</keyword>
<feature type="domain" description="KARI N-terminal Rossmann" evidence="14">
    <location>
        <begin position="64"/>
        <end position="251"/>
    </location>
</feature>
<evidence type="ECO:0000256" key="3">
    <source>
        <dbReference type="ARBA" id="ARBA00004885"/>
    </source>
</evidence>
<accession>A0A1Y1VSB3</accession>
<dbReference type="InterPro" id="IPR000506">
    <property type="entry name" value="KARI_C"/>
</dbReference>
<feature type="binding site" evidence="12">
    <location>
        <position position="260"/>
    </location>
    <ligand>
        <name>Mg(2+)</name>
        <dbReference type="ChEBI" id="CHEBI:18420"/>
        <label>2</label>
    </ligand>
</feature>
<feature type="binding site" evidence="12">
    <location>
        <position position="264"/>
    </location>
    <ligand>
        <name>Mg(2+)</name>
        <dbReference type="ChEBI" id="CHEBI:18420"/>
        <label>1</label>
    </ligand>
</feature>
<name>A0A1Y1VSB3_9FUNG</name>
<dbReference type="Gene3D" id="3.40.50.720">
    <property type="entry name" value="NAD(P)-binding Rossmann-like Domain"/>
    <property type="match status" value="1"/>
</dbReference>
<dbReference type="Gene3D" id="1.10.1040.10">
    <property type="entry name" value="N-(1-d-carboxylethyl)-l-norvaline Dehydrogenase, domain 2"/>
    <property type="match status" value="1"/>
</dbReference>
<comment type="pathway">
    <text evidence="3">Amino-acid biosynthesis; L-isoleucine biosynthesis; L-isoleucine from 2-oxobutanoate: step 2/4.</text>
</comment>
<dbReference type="FunFam" id="3.40.50.720:FF:000167">
    <property type="entry name" value="Ketol-acid reductoisomerase, mitochondrial"/>
    <property type="match status" value="1"/>
</dbReference>
<keyword evidence="6 12" id="KW-0479">Metal-binding</keyword>
<feature type="region of interest" description="Disordered" evidence="13">
    <location>
        <begin position="287"/>
        <end position="309"/>
    </location>
</feature>
<dbReference type="InterPro" id="IPR008927">
    <property type="entry name" value="6-PGluconate_DH-like_C_sf"/>
</dbReference>
<evidence type="ECO:0000256" key="9">
    <source>
        <dbReference type="ARBA" id="ARBA00023304"/>
    </source>
</evidence>
<dbReference type="SUPFAM" id="SSF51735">
    <property type="entry name" value="NAD(P)-binding Rossmann-fold domains"/>
    <property type="match status" value="1"/>
</dbReference>
<evidence type="ECO:0000256" key="5">
    <source>
        <dbReference type="ARBA" id="ARBA00022605"/>
    </source>
</evidence>
<dbReference type="NCBIfam" id="TIGR00465">
    <property type="entry name" value="ilvC"/>
    <property type="match status" value="1"/>
</dbReference>
<evidence type="ECO:0000256" key="4">
    <source>
        <dbReference type="ARBA" id="ARBA00010318"/>
    </source>
</evidence>
<evidence type="ECO:0000259" key="15">
    <source>
        <dbReference type="PROSITE" id="PS51851"/>
    </source>
</evidence>
<dbReference type="Pfam" id="PF07991">
    <property type="entry name" value="KARI_N"/>
    <property type="match status" value="1"/>
</dbReference>
<dbReference type="InterPro" id="IPR013023">
    <property type="entry name" value="KARI"/>
</dbReference>
<dbReference type="Proteomes" id="UP000193498">
    <property type="component" value="Unassembled WGS sequence"/>
</dbReference>
<dbReference type="FunCoup" id="A0A1Y1VSB3">
    <property type="interactions" value="598"/>
</dbReference>
<evidence type="ECO:0000259" key="14">
    <source>
        <dbReference type="PROSITE" id="PS51850"/>
    </source>
</evidence>
<dbReference type="AlphaFoldDB" id="A0A1Y1VSB3"/>
<feature type="non-terminal residue" evidence="16">
    <location>
        <position position="395"/>
    </location>
</feature>
<comment type="caution">
    <text evidence="12">Lacks conserved residue(s) required for the propagation of feature annotation.</text>
</comment>
<gene>
    <name evidence="16" type="ORF">K493DRAFT_368557</name>
</gene>
<keyword evidence="8 12" id="KW-0560">Oxidoreductase</keyword>
<dbReference type="PROSITE" id="PS51850">
    <property type="entry name" value="KARI_N"/>
    <property type="match status" value="1"/>
</dbReference>
<dbReference type="UniPathway" id="UPA00047">
    <property type="reaction ID" value="UER00056"/>
</dbReference>
<dbReference type="GO" id="GO:0009099">
    <property type="term" value="P:L-valine biosynthetic process"/>
    <property type="evidence" value="ECO:0007669"/>
    <property type="project" value="UniProtKB-UniRule"/>
</dbReference>
<sequence>MNSSRIALRNSLRVAGLARMAKLPARQLSVAAMRAVPSTVARATATNFVQTRSIKTLDFGGTQETVYERSDYPKEKLQKIFANDTLAVLGYGPQGRGQALNMRDNGLNVIIGQRKGRSYDQAVEEGWVPGKNLFSIEEACDKGTVIMNLLSDAAQKQLWSTVKPYLTKGKTLYFSHGFSVVYKEDTGVIPPTDIDVILAAPKGSGFTVRRLFQQGRGINSSFAVFQDASGNAKERAIALGVGIGSGYLYETTFEKEVYSDLTGERGILMGAIQGAFQAQYEVLRARGHSPSEGLQRDRRRGHPVPVPLDRGEGHGLDVLQLLHHRPERSLDWWKPFYEATKPVFEKLYTSVADGSETRRSLEKNSEENYRAGLEKELEEIRESEMWRAGKTVRSL</sequence>
<dbReference type="UniPathway" id="UPA00049">
    <property type="reaction ID" value="UER00060"/>
</dbReference>
<evidence type="ECO:0000313" key="16">
    <source>
        <dbReference type="EMBL" id="ORX64181.1"/>
    </source>
</evidence>
<dbReference type="GO" id="GO:0005739">
    <property type="term" value="C:mitochondrion"/>
    <property type="evidence" value="ECO:0007669"/>
    <property type="project" value="TreeGrafter"/>
</dbReference>
<dbReference type="PROSITE" id="PS51851">
    <property type="entry name" value="KARI_C"/>
    <property type="match status" value="1"/>
</dbReference>
<comment type="similarity">
    <text evidence="4 12">Belongs to the ketol-acid reductoisomerase family.</text>
</comment>
<organism evidence="16 17">
    <name type="scientific">Basidiobolus meristosporus CBS 931.73</name>
    <dbReference type="NCBI Taxonomy" id="1314790"/>
    <lineage>
        <taxon>Eukaryota</taxon>
        <taxon>Fungi</taxon>
        <taxon>Fungi incertae sedis</taxon>
        <taxon>Zoopagomycota</taxon>
        <taxon>Entomophthoromycotina</taxon>
        <taxon>Basidiobolomycetes</taxon>
        <taxon>Basidiobolales</taxon>
        <taxon>Basidiobolaceae</taxon>
        <taxon>Basidiobolus</taxon>
    </lineage>
</organism>
<keyword evidence="16" id="KW-0413">Isomerase</keyword>
<dbReference type="GO" id="GO:0009097">
    <property type="term" value="P:isoleucine biosynthetic process"/>
    <property type="evidence" value="ECO:0007669"/>
    <property type="project" value="UniProtKB-UniRule"/>
</dbReference>
<evidence type="ECO:0000256" key="1">
    <source>
        <dbReference type="ARBA" id="ARBA00001946"/>
    </source>
</evidence>
<dbReference type="InterPro" id="IPR013328">
    <property type="entry name" value="6PGD_dom2"/>
</dbReference>
<comment type="pathway">
    <text evidence="2">Amino-acid biosynthesis; L-valine biosynthesis; L-valine from pyruvate: step 2/4.</text>
</comment>
<evidence type="ECO:0000313" key="17">
    <source>
        <dbReference type="Proteomes" id="UP000193498"/>
    </source>
</evidence>
<feature type="domain" description="KARI C-terminal knotted" evidence="15">
    <location>
        <begin position="252"/>
        <end position="395"/>
    </location>
</feature>
<dbReference type="STRING" id="1314790.A0A1Y1VSB3"/>
<evidence type="ECO:0000256" key="11">
    <source>
        <dbReference type="ARBA" id="ARBA00030593"/>
    </source>
</evidence>
<dbReference type="GO" id="GO:0004455">
    <property type="term" value="F:ketol-acid reductoisomerase activity"/>
    <property type="evidence" value="ECO:0007669"/>
    <property type="project" value="UniProtKB-UniRule"/>
</dbReference>
<evidence type="ECO:0000256" key="8">
    <source>
        <dbReference type="ARBA" id="ARBA00023002"/>
    </source>
</evidence>
<keyword evidence="5 12" id="KW-0028">Amino-acid biosynthesis</keyword>
<evidence type="ECO:0000256" key="6">
    <source>
        <dbReference type="ARBA" id="ARBA00022723"/>
    </source>
</evidence>